<organism evidence="2 3">
    <name type="scientific">Parelaphostrongylus tenuis</name>
    <name type="common">Meningeal worm</name>
    <dbReference type="NCBI Taxonomy" id="148309"/>
    <lineage>
        <taxon>Eukaryota</taxon>
        <taxon>Metazoa</taxon>
        <taxon>Ecdysozoa</taxon>
        <taxon>Nematoda</taxon>
        <taxon>Chromadorea</taxon>
        <taxon>Rhabditida</taxon>
        <taxon>Rhabditina</taxon>
        <taxon>Rhabditomorpha</taxon>
        <taxon>Strongyloidea</taxon>
        <taxon>Metastrongylidae</taxon>
        <taxon>Parelaphostrongylus</taxon>
    </lineage>
</organism>
<evidence type="ECO:0000313" key="3">
    <source>
        <dbReference type="Proteomes" id="UP001196413"/>
    </source>
</evidence>
<dbReference type="InterPro" id="IPR038459">
    <property type="entry name" value="MT_TRM10-typ_sf"/>
</dbReference>
<reference evidence="2" key="1">
    <citation type="submission" date="2021-06" db="EMBL/GenBank/DDBJ databases">
        <title>Parelaphostrongylus tenuis whole genome reference sequence.</title>
        <authorList>
            <person name="Garwood T.J."/>
            <person name="Larsen P.A."/>
            <person name="Fountain-Jones N.M."/>
            <person name="Garbe J.R."/>
            <person name="Macchietto M.G."/>
            <person name="Kania S.A."/>
            <person name="Gerhold R.W."/>
            <person name="Richards J.E."/>
            <person name="Wolf T.M."/>
        </authorList>
    </citation>
    <scope>NUCLEOTIDE SEQUENCE</scope>
    <source>
        <strain evidence="2">MNPRO001-30</strain>
        <tissue evidence="2">Meninges</tissue>
    </source>
</reference>
<name>A0AAD5N3U0_PARTN</name>
<feature type="region of interest" description="Disordered" evidence="1">
    <location>
        <begin position="118"/>
        <end position="146"/>
    </location>
</feature>
<dbReference type="EMBL" id="JAHQIW010004255">
    <property type="protein sequence ID" value="KAJ1361701.1"/>
    <property type="molecule type" value="Genomic_DNA"/>
</dbReference>
<accession>A0AAD5N3U0</accession>
<proteinExistence type="predicted"/>
<keyword evidence="3" id="KW-1185">Reference proteome</keyword>
<gene>
    <name evidence="2" type="ORF">KIN20_021026</name>
</gene>
<sequence length="236" mass="27203">MQRNAQRLFRALRRCYSKSSSPVIVASPPNDRTTTIDLKLFFPSDSFVKKFIRRPSHREKLSSLISELQIFAEFFGQDSLPKFDDSMWSTYFSIWSAEERCDFLNDLRLQRKSQVSSGTVADKEKATVSKQDKADNGEMSSPPDSNSFIELRGQDFRRDIDRMYGSRLLSLERSDEMLPKLVIDCRFLTEYSAAVQSAFARQIQALHDSNWTSRIPFNISIANFRPDSQLAEILKS</sequence>
<protein>
    <submittedName>
        <fullName evidence="2">Uncharacterized protein</fullName>
    </submittedName>
</protein>
<evidence type="ECO:0000256" key="1">
    <source>
        <dbReference type="SAM" id="MobiDB-lite"/>
    </source>
</evidence>
<feature type="compositionally biased region" description="Basic and acidic residues" evidence="1">
    <location>
        <begin position="121"/>
        <end position="136"/>
    </location>
</feature>
<evidence type="ECO:0000313" key="2">
    <source>
        <dbReference type="EMBL" id="KAJ1361701.1"/>
    </source>
</evidence>
<dbReference type="Gene3D" id="3.40.1280.30">
    <property type="match status" value="1"/>
</dbReference>
<comment type="caution">
    <text evidence="2">The sequence shown here is derived from an EMBL/GenBank/DDBJ whole genome shotgun (WGS) entry which is preliminary data.</text>
</comment>
<dbReference type="AlphaFoldDB" id="A0AAD5N3U0"/>
<dbReference type="Proteomes" id="UP001196413">
    <property type="component" value="Unassembled WGS sequence"/>
</dbReference>